<dbReference type="GO" id="GO:0071586">
    <property type="term" value="P:CAAX-box protein processing"/>
    <property type="evidence" value="ECO:0007669"/>
    <property type="project" value="InterPro"/>
</dbReference>
<evidence type="ECO:0000313" key="12">
    <source>
        <dbReference type="EMBL" id="QCD46617.1"/>
    </source>
</evidence>
<dbReference type="PANTHER" id="PTHR10120">
    <property type="entry name" value="CAAX PRENYL PROTEASE 1"/>
    <property type="match status" value="1"/>
</dbReference>
<evidence type="ECO:0000256" key="9">
    <source>
        <dbReference type="SAM" id="Phobius"/>
    </source>
</evidence>
<evidence type="ECO:0000259" key="11">
    <source>
        <dbReference type="Pfam" id="PF16491"/>
    </source>
</evidence>
<dbReference type="Pfam" id="PF16491">
    <property type="entry name" value="Peptidase_M48_N"/>
    <property type="match status" value="1"/>
</dbReference>
<accession>A0A6G5QLZ8</accession>
<organism evidence="12 13">
    <name type="scientific">Campylobacter rectus</name>
    <name type="common">Wolinella recta</name>
    <dbReference type="NCBI Taxonomy" id="203"/>
    <lineage>
        <taxon>Bacteria</taxon>
        <taxon>Pseudomonadati</taxon>
        <taxon>Campylobacterota</taxon>
        <taxon>Epsilonproteobacteria</taxon>
        <taxon>Campylobacterales</taxon>
        <taxon>Campylobacteraceae</taxon>
        <taxon>Campylobacter</taxon>
    </lineage>
</organism>
<comment type="cofactor">
    <cofactor evidence="7 8">
        <name>Zn(2+)</name>
        <dbReference type="ChEBI" id="CHEBI:29105"/>
    </cofactor>
    <text evidence="7 8">Binds 1 zinc ion per subunit.</text>
</comment>
<evidence type="ECO:0000256" key="1">
    <source>
        <dbReference type="ARBA" id="ARBA00022670"/>
    </source>
</evidence>
<dbReference type="FunFam" id="3.30.2010.10:FF:000010">
    <property type="entry name" value="M48 family peptidase"/>
    <property type="match status" value="1"/>
</dbReference>
<keyword evidence="4 7" id="KW-0862">Zinc</keyword>
<sequence>MFYFLLGIYFFYVAAKAILAILQINFIRAEAKKPAVVLEQNEYETAAAAAITNQKFEIASLFYHAAIFMMWACWGLGEMYESAYKTGELRDHIIFVMSFLIISSLLELPLNIYETFVKDKRLGFSNVTPKIFALDLLKTLALTLVFGTLFVWLVLLCIRFLGDFWWFWAFLLSFGVALVINLIYPTLIAPIFNKMQPLEEGELKSRIEGLLAQCGFKSSGVFTIDASKRDNRLNAYFGGLGATKRVVLFDTLVKKLSLEEIIAVLGHELGHFKHKDILKMIALSAVMLFAMFFIFGNIPDAAYQALGLSPAGGGVIVFLLLFSPIFGFLFSPVSSYFSRANEFGADKFAGDVSNKADMISALKKLGSENKAFPKAHPFYAFVYHSHPSLFERINELENDGK</sequence>
<evidence type="ECO:0000256" key="8">
    <source>
        <dbReference type="RuleBase" id="RU003983"/>
    </source>
</evidence>
<feature type="binding site" evidence="7">
    <location>
        <position position="271"/>
    </location>
    <ligand>
        <name>Zn(2+)</name>
        <dbReference type="ChEBI" id="CHEBI:29105"/>
        <note>catalytic</note>
    </ligand>
</feature>
<dbReference type="InterPro" id="IPR027057">
    <property type="entry name" value="CAXX_Prtase_1"/>
</dbReference>
<feature type="transmembrane region" description="Helical" evidence="9">
    <location>
        <begin position="167"/>
        <end position="187"/>
    </location>
</feature>
<feature type="domain" description="CAAX prenyl protease 1 N-terminal" evidence="11">
    <location>
        <begin position="36"/>
        <end position="194"/>
    </location>
</feature>
<dbReference type="InterPro" id="IPR001915">
    <property type="entry name" value="Peptidase_M48"/>
</dbReference>
<evidence type="ECO:0000256" key="5">
    <source>
        <dbReference type="ARBA" id="ARBA00023049"/>
    </source>
</evidence>
<feature type="transmembrane region" description="Helical" evidence="9">
    <location>
        <begin position="310"/>
        <end position="330"/>
    </location>
</feature>
<evidence type="ECO:0000256" key="3">
    <source>
        <dbReference type="ARBA" id="ARBA00022801"/>
    </source>
</evidence>
<feature type="active site" description="Proton donor" evidence="6">
    <location>
        <position position="346"/>
    </location>
</feature>
<proteinExistence type="inferred from homology"/>
<dbReference type="RefSeq" id="WP_004319386.1">
    <property type="nucleotide sequence ID" value="NZ_CP012543.1"/>
</dbReference>
<keyword evidence="1 8" id="KW-0645">Protease</keyword>
<dbReference type="CDD" id="cd07343">
    <property type="entry name" value="M48A_Zmpste24p_like"/>
    <property type="match status" value="1"/>
</dbReference>
<feature type="transmembrane region" description="Helical" evidence="9">
    <location>
        <begin position="6"/>
        <end position="27"/>
    </location>
</feature>
<feature type="transmembrane region" description="Helical" evidence="9">
    <location>
        <begin position="277"/>
        <end position="298"/>
    </location>
</feature>
<dbReference type="InterPro" id="IPR036259">
    <property type="entry name" value="MFS_trans_sf"/>
</dbReference>
<dbReference type="KEGG" id="crx:CRECT_0946"/>
<keyword evidence="9" id="KW-1133">Transmembrane helix</keyword>
<dbReference type="EMBL" id="CP012543">
    <property type="protein sequence ID" value="QCD46617.1"/>
    <property type="molecule type" value="Genomic_DNA"/>
</dbReference>
<dbReference type="AlphaFoldDB" id="A0A6G5QLZ8"/>
<name>A0A6G5QLZ8_CAMRE</name>
<evidence type="ECO:0000256" key="6">
    <source>
        <dbReference type="PIRSR" id="PIRSR627057-1"/>
    </source>
</evidence>
<dbReference type="SUPFAM" id="SSF103473">
    <property type="entry name" value="MFS general substrate transporter"/>
    <property type="match status" value="1"/>
</dbReference>
<dbReference type="GO" id="GO:0046872">
    <property type="term" value="F:metal ion binding"/>
    <property type="evidence" value="ECO:0007669"/>
    <property type="project" value="UniProtKB-KW"/>
</dbReference>
<keyword evidence="9" id="KW-0812">Transmembrane</keyword>
<evidence type="ECO:0000256" key="7">
    <source>
        <dbReference type="PIRSR" id="PIRSR627057-2"/>
    </source>
</evidence>
<protein>
    <submittedName>
        <fullName evidence="12">Peptidase, M48 family</fullName>
    </submittedName>
</protein>
<evidence type="ECO:0000313" key="13">
    <source>
        <dbReference type="Proteomes" id="UP000502377"/>
    </source>
</evidence>
<evidence type="ECO:0000259" key="10">
    <source>
        <dbReference type="Pfam" id="PF01435"/>
    </source>
</evidence>
<gene>
    <name evidence="12" type="ORF">CRECT_0946</name>
</gene>
<reference evidence="12 13" key="1">
    <citation type="submission" date="2016-07" db="EMBL/GenBank/DDBJ databases">
        <title>Comparative genomics of the Campylobacter concisus group.</title>
        <authorList>
            <person name="Miller W.G."/>
            <person name="Yee E."/>
            <person name="Chapman M.H."/>
            <person name="Huynh S."/>
            <person name="Bono J.L."/>
            <person name="On S.L.W."/>
            <person name="StLeger J."/>
            <person name="Foster G."/>
            <person name="Parker C.T."/>
        </authorList>
    </citation>
    <scope>NUCLEOTIDE SEQUENCE [LARGE SCALE GENOMIC DNA]</scope>
    <source>
        <strain evidence="12 13">ATCC 33238</strain>
    </source>
</reference>
<dbReference type="Pfam" id="PF01435">
    <property type="entry name" value="Peptidase_M48"/>
    <property type="match status" value="1"/>
</dbReference>
<feature type="transmembrane region" description="Helical" evidence="9">
    <location>
        <begin position="61"/>
        <end position="80"/>
    </location>
</feature>
<feature type="binding site" evidence="7">
    <location>
        <position position="342"/>
    </location>
    <ligand>
        <name>Zn(2+)</name>
        <dbReference type="ChEBI" id="CHEBI:29105"/>
        <note>catalytic</note>
    </ligand>
</feature>
<feature type="transmembrane region" description="Helical" evidence="9">
    <location>
        <begin position="140"/>
        <end position="161"/>
    </location>
</feature>
<evidence type="ECO:0000256" key="2">
    <source>
        <dbReference type="ARBA" id="ARBA00022723"/>
    </source>
</evidence>
<keyword evidence="9" id="KW-0472">Membrane</keyword>
<dbReference type="Proteomes" id="UP000502377">
    <property type="component" value="Chromosome"/>
</dbReference>
<dbReference type="Gene3D" id="3.30.2010.10">
    <property type="entry name" value="Metalloproteases ('zincins'), catalytic domain"/>
    <property type="match status" value="1"/>
</dbReference>
<feature type="domain" description="Peptidase M48" evidence="10">
    <location>
        <begin position="197"/>
        <end position="398"/>
    </location>
</feature>
<dbReference type="GO" id="GO:0004222">
    <property type="term" value="F:metalloendopeptidase activity"/>
    <property type="evidence" value="ECO:0007669"/>
    <property type="project" value="InterPro"/>
</dbReference>
<feature type="active site" evidence="6">
    <location>
        <position position="268"/>
    </location>
</feature>
<feature type="binding site" evidence="7">
    <location>
        <position position="267"/>
    </location>
    <ligand>
        <name>Zn(2+)</name>
        <dbReference type="ChEBI" id="CHEBI:29105"/>
        <note>catalytic</note>
    </ligand>
</feature>
<feature type="transmembrane region" description="Helical" evidence="9">
    <location>
        <begin position="92"/>
        <end position="113"/>
    </location>
</feature>
<comment type="similarity">
    <text evidence="8">Belongs to the peptidase M48 family.</text>
</comment>
<keyword evidence="2 7" id="KW-0479">Metal-binding</keyword>
<keyword evidence="3 8" id="KW-0378">Hydrolase</keyword>
<dbReference type="InterPro" id="IPR032456">
    <property type="entry name" value="Peptidase_M48_N"/>
</dbReference>
<evidence type="ECO:0000256" key="4">
    <source>
        <dbReference type="ARBA" id="ARBA00022833"/>
    </source>
</evidence>
<keyword evidence="5 8" id="KW-0482">Metalloprotease</keyword>